<keyword evidence="5" id="KW-1185">Reference proteome</keyword>
<dbReference type="Gene3D" id="3.40.50.720">
    <property type="entry name" value="NAD(P)-binding Rossmann-like Domain"/>
    <property type="match status" value="1"/>
</dbReference>
<name>A0A8G1VLA9_9EURO</name>
<dbReference type="PANTHER" id="PTHR43618">
    <property type="entry name" value="7-ALPHA-HYDROXYSTEROID DEHYDROGENASE"/>
    <property type="match status" value="1"/>
</dbReference>
<dbReference type="InterPro" id="IPR036291">
    <property type="entry name" value="NAD(P)-bd_dom_sf"/>
</dbReference>
<dbReference type="PRINTS" id="PR00081">
    <property type="entry name" value="GDHRDH"/>
</dbReference>
<organism evidence="4 5">
    <name type="scientific">Aspergillus piperis CBS 112811</name>
    <dbReference type="NCBI Taxonomy" id="1448313"/>
    <lineage>
        <taxon>Eukaryota</taxon>
        <taxon>Fungi</taxon>
        <taxon>Dikarya</taxon>
        <taxon>Ascomycota</taxon>
        <taxon>Pezizomycotina</taxon>
        <taxon>Eurotiomycetes</taxon>
        <taxon>Eurotiomycetidae</taxon>
        <taxon>Eurotiales</taxon>
        <taxon>Aspergillaceae</taxon>
        <taxon>Aspergillus</taxon>
        <taxon>Aspergillus subgen. Circumdati</taxon>
    </lineage>
</organism>
<proteinExistence type="inferred from homology"/>
<comment type="similarity">
    <text evidence="1">Belongs to the short-chain dehydrogenases/reductases (SDR) family.</text>
</comment>
<evidence type="ECO:0000256" key="1">
    <source>
        <dbReference type="ARBA" id="ARBA00006484"/>
    </source>
</evidence>
<dbReference type="PANTHER" id="PTHR43618:SF4">
    <property type="entry name" value="SHORT CHAIN DEHYDROGENASE_REDUCTASE FAMILY (AFU_ORTHOLOGUE AFUA_7G04540)"/>
    <property type="match status" value="1"/>
</dbReference>
<dbReference type="EMBL" id="KZ825072">
    <property type="protein sequence ID" value="RAH54518.1"/>
    <property type="molecule type" value="Genomic_DNA"/>
</dbReference>
<dbReference type="GeneID" id="37159742"/>
<dbReference type="RefSeq" id="XP_025512440.1">
    <property type="nucleotide sequence ID" value="XM_025656340.1"/>
</dbReference>
<dbReference type="Pfam" id="PF13561">
    <property type="entry name" value="adh_short_C2"/>
    <property type="match status" value="1"/>
</dbReference>
<dbReference type="CDD" id="cd05233">
    <property type="entry name" value="SDR_c"/>
    <property type="match status" value="1"/>
</dbReference>
<evidence type="ECO:0000313" key="4">
    <source>
        <dbReference type="EMBL" id="RAH54518.1"/>
    </source>
</evidence>
<dbReference type="InterPro" id="IPR002347">
    <property type="entry name" value="SDR_fam"/>
</dbReference>
<dbReference type="GO" id="GO:0016491">
    <property type="term" value="F:oxidoreductase activity"/>
    <property type="evidence" value="ECO:0007669"/>
    <property type="project" value="UniProtKB-KW"/>
</dbReference>
<keyword evidence="3" id="KW-0560">Oxidoreductase</keyword>
<evidence type="ECO:0000313" key="5">
    <source>
        <dbReference type="Proteomes" id="UP000249526"/>
    </source>
</evidence>
<accession>A0A8G1VLA9</accession>
<evidence type="ECO:0000256" key="3">
    <source>
        <dbReference type="ARBA" id="ARBA00023002"/>
    </source>
</evidence>
<dbReference type="Pfam" id="PF00106">
    <property type="entry name" value="adh_short"/>
    <property type="match status" value="1"/>
</dbReference>
<dbReference type="InterPro" id="IPR052178">
    <property type="entry name" value="Sec_Metab_Biosynth_SDR"/>
</dbReference>
<protein>
    <submittedName>
        <fullName evidence="4">Short-chain dehydrogenase</fullName>
    </submittedName>
</protein>
<gene>
    <name evidence="4" type="ORF">BO85DRAFT_379427</name>
</gene>
<dbReference type="AlphaFoldDB" id="A0A8G1VLA9"/>
<reference evidence="4 5" key="1">
    <citation type="submission" date="2018-02" db="EMBL/GenBank/DDBJ databases">
        <title>The genomes of Aspergillus section Nigri reveals drivers in fungal speciation.</title>
        <authorList>
            <consortium name="DOE Joint Genome Institute"/>
            <person name="Vesth T.C."/>
            <person name="Nybo J."/>
            <person name="Theobald S."/>
            <person name="Brandl J."/>
            <person name="Frisvad J.C."/>
            <person name="Nielsen K.F."/>
            <person name="Lyhne E.K."/>
            <person name="Kogle M.E."/>
            <person name="Kuo A."/>
            <person name="Riley R."/>
            <person name="Clum A."/>
            <person name="Nolan M."/>
            <person name="Lipzen A."/>
            <person name="Salamov A."/>
            <person name="Henrissat B."/>
            <person name="Wiebenga A."/>
            <person name="De vries R.P."/>
            <person name="Grigoriev I.V."/>
            <person name="Mortensen U.H."/>
            <person name="Andersen M.R."/>
            <person name="Baker S.E."/>
        </authorList>
    </citation>
    <scope>NUCLEOTIDE SEQUENCE [LARGE SCALE GENOMIC DNA]</scope>
    <source>
        <strain evidence="4 5">CBS 112811</strain>
    </source>
</reference>
<keyword evidence="2" id="KW-0521">NADP</keyword>
<evidence type="ECO:0000256" key="2">
    <source>
        <dbReference type="ARBA" id="ARBA00022857"/>
    </source>
</evidence>
<dbReference type="Proteomes" id="UP000249526">
    <property type="component" value="Unassembled WGS sequence"/>
</dbReference>
<sequence length="320" mass="34142">MSLQLSNLFGVKDKSIAAIAEGFSTNGAKVYITGRRVEVLEKAAEELRGRATLGGQVIPIKGDVSTKDGCAQLVEQIKQKEEHVDVLISNAGLPGKTDYPPWNPNDPDAVEKGLWESVDDESFTTTNNVNISGVYFTTVGFLPLLRKSSDPSVIVIASLAGIANQRTVGTVTYGASKAAGTLNRRSFVPSTLANSVSKLFTYRSSWLVDFLLLIPNTLPNNDISMKVRVNCICPGIFPSEMTFADTTGSAENLNPVSEGAAKRAPAGRPGYPEEIVGPCLMLSSKAGGYMTGGYLLVDGGRAMSASINDGIHMPEDTYVW</sequence>
<dbReference type="SUPFAM" id="SSF51735">
    <property type="entry name" value="NAD(P)-binding Rossmann-fold domains"/>
    <property type="match status" value="1"/>
</dbReference>